<dbReference type="RefSeq" id="WP_218101853.1">
    <property type="nucleotide sequence ID" value="NZ_CAJVCE010000021.1"/>
</dbReference>
<dbReference type="PANTHER" id="PTHR35010">
    <property type="entry name" value="BLL4672 PROTEIN-RELATED"/>
    <property type="match status" value="1"/>
</dbReference>
<dbReference type="SMART" id="SM00530">
    <property type="entry name" value="HTH_XRE"/>
    <property type="match status" value="1"/>
</dbReference>
<dbReference type="CDD" id="cd00093">
    <property type="entry name" value="HTH_XRE"/>
    <property type="match status" value="1"/>
</dbReference>
<protein>
    <recommendedName>
        <fullName evidence="1">HTH cro/C1-type domain-containing protein</fullName>
    </recommendedName>
</protein>
<keyword evidence="3" id="KW-1185">Reference proteome</keyword>
<evidence type="ECO:0000259" key="1">
    <source>
        <dbReference type="SMART" id="SM00530"/>
    </source>
</evidence>
<dbReference type="InterPro" id="IPR041413">
    <property type="entry name" value="MLTR_LBD"/>
</dbReference>
<dbReference type="Proteomes" id="UP000730618">
    <property type="component" value="Unassembled WGS sequence"/>
</dbReference>
<sequence>MDRHEHRLKALGTFLKSRHSRLTPRATGLPDGHYKRRTSGLKREEVALLAGVSTTWYTWLEQGRDINVSEQVLQSIARALQLNDDEYSHMLYLARLQSPAPAPGNPVNLPPSLQKIIDDLSHPGMIVNVRSDVLAWNSASCEYFVDFSTLPRHERNMTWQMFANESLRDKIANWEECAAYAVAVFRAFSDRNAGNPWIMPFVDGLMRASPYFKDYWNRYEIREKSGLIINFKGRSPLEVTSLQLNNGTGDLHCFICTPV</sequence>
<gene>
    <name evidence="2" type="ORF">PAECIP111802_05644</name>
</gene>
<evidence type="ECO:0000313" key="3">
    <source>
        <dbReference type="Proteomes" id="UP000730618"/>
    </source>
</evidence>
<dbReference type="Pfam" id="PF17765">
    <property type="entry name" value="MLTR_LBD"/>
    <property type="match status" value="1"/>
</dbReference>
<reference evidence="2 3" key="1">
    <citation type="submission" date="2021-06" db="EMBL/GenBank/DDBJ databases">
        <authorList>
            <person name="Criscuolo A."/>
        </authorList>
    </citation>
    <scope>NUCLEOTIDE SEQUENCE [LARGE SCALE GENOMIC DNA]</scope>
    <source>
        <strain evidence="3">CIP 111802</strain>
    </source>
</reference>
<name>A0ABM8VQC6_9BACL</name>
<comment type="caution">
    <text evidence="2">The sequence shown here is derived from an EMBL/GenBank/DDBJ whole genome shotgun (WGS) entry which is preliminary data.</text>
</comment>
<proteinExistence type="predicted"/>
<dbReference type="InterPro" id="IPR001387">
    <property type="entry name" value="Cro/C1-type_HTH"/>
</dbReference>
<feature type="domain" description="HTH cro/C1-type" evidence="1">
    <location>
        <begin position="10"/>
        <end position="87"/>
    </location>
</feature>
<dbReference type="EMBL" id="CAJVCE010000021">
    <property type="protein sequence ID" value="CAG7653992.1"/>
    <property type="molecule type" value="Genomic_DNA"/>
</dbReference>
<dbReference type="Pfam" id="PF13560">
    <property type="entry name" value="HTH_31"/>
    <property type="match status" value="1"/>
</dbReference>
<accession>A0ABM8VQC6</accession>
<evidence type="ECO:0000313" key="2">
    <source>
        <dbReference type="EMBL" id="CAG7653992.1"/>
    </source>
</evidence>
<organism evidence="2 3">
    <name type="scientific">Paenibacillus allorhizosphaerae</name>
    <dbReference type="NCBI Taxonomy" id="2849866"/>
    <lineage>
        <taxon>Bacteria</taxon>
        <taxon>Bacillati</taxon>
        <taxon>Bacillota</taxon>
        <taxon>Bacilli</taxon>
        <taxon>Bacillales</taxon>
        <taxon>Paenibacillaceae</taxon>
        <taxon>Paenibacillus</taxon>
    </lineage>
</organism>